<evidence type="ECO:0000313" key="3">
    <source>
        <dbReference type="Proteomes" id="UP000325081"/>
    </source>
</evidence>
<dbReference type="PANTHER" id="PTHR14386">
    <property type="entry name" value="PROTEIN FAM204A"/>
    <property type="match status" value="1"/>
</dbReference>
<gene>
    <name evidence="2" type="ORF">STAS_07512</name>
</gene>
<dbReference type="PANTHER" id="PTHR14386:SF2">
    <property type="entry name" value="PROTEIN FAM204A"/>
    <property type="match status" value="1"/>
</dbReference>
<dbReference type="AlphaFoldDB" id="A0A5A7PFI7"/>
<dbReference type="OrthoDB" id="639110at2759"/>
<dbReference type="EMBL" id="BKCP01004494">
    <property type="protein sequence ID" value="GER31510.1"/>
    <property type="molecule type" value="Genomic_DNA"/>
</dbReference>
<sequence>MERENDEKAIEIGESAIASSTNFKSKSGITESQLPKFQELQKRRLKIKAKSKTHEKDKGDGKGKPHKKVVEAREYKEPCKPAWNYAIVSYLEGKTVDVSPEEGSKSAGNSTMKKRQKLYWGLDVKERWERKSNM</sequence>
<protein>
    <submittedName>
        <fullName evidence="2">Uncharacterized protein</fullName>
    </submittedName>
</protein>
<feature type="compositionally biased region" description="Basic and acidic residues" evidence="1">
    <location>
        <begin position="52"/>
        <end position="73"/>
    </location>
</feature>
<feature type="region of interest" description="Disordered" evidence="1">
    <location>
        <begin position="46"/>
        <end position="73"/>
    </location>
</feature>
<reference evidence="3" key="1">
    <citation type="journal article" date="2019" name="Curr. Biol.">
        <title>Genome Sequence of Striga asiatica Provides Insight into the Evolution of Plant Parasitism.</title>
        <authorList>
            <person name="Yoshida S."/>
            <person name="Kim S."/>
            <person name="Wafula E.K."/>
            <person name="Tanskanen J."/>
            <person name="Kim Y.M."/>
            <person name="Honaas L."/>
            <person name="Yang Z."/>
            <person name="Spallek T."/>
            <person name="Conn C.E."/>
            <person name="Ichihashi Y."/>
            <person name="Cheong K."/>
            <person name="Cui S."/>
            <person name="Der J.P."/>
            <person name="Gundlach H."/>
            <person name="Jiao Y."/>
            <person name="Hori C."/>
            <person name="Ishida J.K."/>
            <person name="Kasahara H."/>
            <person name="Kiba T."/>
            <person name="Kim M.S."/>
            <person name="Koo N."/>
            <person name="Laohavisit A."/>
            <person name="Lee Y.H."/>
            <person name="Lumba S."/>
            <person name="McCourt P."/>
            <person name="Mortimer J.C."/>
            <person name="Mutuku J.M."/>
            <person name="Nomura T."/>
            <person name="Sasaki-Sekimoto Y."/>
            <person name="Seto Y."/>
            <person name="Wang Y."/>
            <person name="Wakatake T."/>
            <person name="Sakakibara H."/>
            <person name="Demura T."/>
            <person name="Yamaguchi S."/>
            <person name="Yoneyama K."/>
            <person name="Manabe R.I."/>
            <person name="Nelson D.C."/>
            <person name="Schulman A.H."/>
            <person name="Timko M.P."/>
            <person name="dePamphilis C.W."/>
            <person name="Choi D."/>
            <person name="Shirasu K."/>
        </authorList>
    </citation>
    <scope>NUCLEOTIDE SEQUENCE [LARGE SCALE GENOMIC DNA]</scope>
    <source>
        <strain evidence="3">cv. UVA1</strain>
    </source>
</reference>
<keyword evidence="3" id="KW-1185">Reference proteome</keyword>
<dbReference type="Proteomes" id="UP000325081">
    <property type="component" value="Unassembled WGS sequence"/>
</dbReference>
<comment type="caution">
    <text evidence="2">The sequence shown here is derived from an EMBL/GenBank/DDBJ whole genome shotgun (WGS) entry which is preliminary data.</text>
</comment>
<dbReference type="InterPro" id="IPR037690">
    <property type="entry name" value="FAM204A"/>
</dbReference>
<accession>A0A5A7PFI7</accession>
<proteinExistence type="predicted"/>
<name>A0A5A7PFI7_STRAF</name>
<organism evidence="2 3">
    <name type="scientific">Striga asiatica</name>
    <name type="common">Asiatic witchweed</name>
    <name type="synonym">Buchnera asiatica</name>
    <dbReference type="NCBI Taxonomy" id="4170"/>
    <lineage>
        <taxon>Eukaryota</taxon>
        <taxon>Viridiplantae</taxon>
        <taxon>Streptophyta</taxon>
        <taxon>Embryophyta</taxon>
        <taxon>Tracheophyta</taxon>
        <taxon>Spermatophyta</taxon>
        <taxon>Magnoliopsida</taxon>
        <taxon>eudicotyledons</taxon>
        <taxon>Gunneridae</taxon>
        <taxon>Pentapetalae</taxon>
        <taxon>asterids</taxon>
        <taxon>lamiids</taxon>
        <taxon>Lamiales</taxon>
        <taxon>Orobanchaceae</taxon>
        <taxon>Buchnereae</taxon>
        <taxon>Striga</taxon>
    </lineage>
</organism>
<evidence type="ECO:0000313" key="2">
    <source>
        <dbReference type="EMBL" id="GER31510.1"/>
    </source>
</evidence>
<evidence type="ECO:0000256" key="1">
    <source>
        <dbReference type="SAM" id="MobiDB-lite"/>
    </source>
</evidence>